<comment type="similarity">
    <text evidence="1">Belongs to the glutamate synthase family.</text>
</comment>
<dbReference type="Proteomes" id="UP000290189">
    <property type="component" value="Unassembled WGS sequence"/>
</dbReference>
<sequence length="580" mass="63710">MLGRWRRLPSARCCWVSSTPSGVPPARKRNGKVWGWERKMSGDNRFPDWIAAWTRQRFYKVSSMGFVATASAMAILGPEAITPWALAIPASTFFLVGMRDVRQHRHSIRRNFPVLGRIRYLFESIRPEIRQYFVESDSEAVPFSREHRSVVYARSKLMPDALPFGTREDVYNPGYEFVCHSIWPVAVPPENQRVLIGGPDCRKPYSASLLNISGMSYGAISENAIRALNLSAAMGNYYHNTGEGGVSRFHLEHGGDIVWNIGTAYFGCRSPDGRFDPGKFAETAALDNIKMIELKLSQGAKPAHGGMLPQSKITAAISETRGIPMDRDCLSPPQHSAFSTPRELAAFIGTLRELSGGKPVGIKLCIGRFDEFIMLAHAFQETGIVPDFITVDGGEGGTGAAPPEFSDRVGTPLVEGLRFVDNVLIGADLRHRIKIIASGKVLTGFSIVKNLALGADLCNSARAFMFALGCIQSLKCNTNTCPTGIATQDPNLMYGLVAPDKAVRCYNFHTKTVEIAVDMIGSVGCTSPDLLRPGHIKKRISETQTASYEELYPTIPAGSLLKGTAPIFLQKIWDRTRAHQ</sequence>
<dbReference type="Gene3D" id="3.20.20.70">
    <property type="entry name" value="Aldolase class I"/>
    <property type="match status" value="1"/>
</dbReference>
<proteinExistence type="inferred from homology"/>
<dbReference type="EMBL" id="OVEO01000003">
    <property type="protein sequence ID" value="SPQ94776.1"/>
    <property type="molecule type" value="Genomic_DNA"/>
</dbReference>
<dbReference type="CDD" id="cd02808">
    <property type="entry name" value="GltS_FMN"/>
    <property type="match status" value="1"/>
</dbReference>
<reference evidence="3 5" key="1">
    <citation type="submission" date="2015-02" db="EMBL/GenBank/DDBJ databases">
        <authorList>
            <person name="Chooi Y.-H."/>
        </authorList>
    </citation>
    <scope>NUCLEOTIDE SEQUENCE [LARGE SCALE GENOMIC DNA]</scope>
    <source>
        <strain evidence="3">E3</strain>
    </source>
</reference>
<dbReference type="OrthoDB" id="2127336at2759"/>
<dbReference type="SUPFAM" id="SSF51395">
    <property type="entry name" value="FMN-linked oxidoreductases"/>
    <property type="match status" value="1"/>
</dbReference>
<evidence type="ECO:0000256" key="1">
    <source>
        <dbReference type="ARBA" id="ARBA00009716"/>
    </source>
</evidence>
<dbReference type="PANTHER" id="PTHR43819:SF1">
    <property type="entry name" value="ARCHAEAL-TYPE GLUTAMATE SYNTHASE [NADPH]"/>
    <property type="match status" value="1"/>
</dbReference>
<dbReference type="GO" id="GO:0006537">
    <property type="term" value="P:glutamate biosynthetic process"/>
    <property type="evidence" value="ECO:0007669"/>
    <property type="project" value="InterPro"/>
</dbReference>
<dbReference type="InterPro" id="IPR002932">
    <property type="entry name" value="Glu_synthdom"/>
</dbReference>
<name>A0A0G4J4Y0_PLABS</name>
<dbReference type="AlphaFoldDB" id="A0A0G4J4Y0"/>
<feature type="domain" description="Glutamate synthase" evidence="2">
    <location>
        <begin position="208"/>
        <end position="524"/>
    </location>
</feature>
<evidence type="ECO:0000313" key="4">
    <source>
        <dbReference type="EMBL" id="SPQ94776.1"/>
    </source>
</evidence>
<dbReference type="PIRSF" id="PIRSF500060">
    <property type="entry name" value="UCP500060"/>
    <property type="match status" value="1"/>
</dbReference>
<geneLocation type="mitochondrion" evidence="4"/>
<evidence type="ECO:0000313" key="3">
    <source>
        <dbReference type="EMBL" id="CEP02648.1"/>
    </source>
</evidence>
<protein>
    <recommendedName>
        <fullName evidence="2">Glutamate synthase domain-containing protein</fullName>
    </recommendedName>
</protein>
<reference evidence="4 6" key="2">
    <citation type="submission" date="2018-03" db="EMBL/GenBank/DDBJ databases">
        <authorList>
            <person name="Fogelqvist J."/>
        </authorList>
    </citation>
    <scope>NUCLEOTIDE SEQUENCE [LARGE SCALE GENOMIC DNA]</scope>
</reference>
<dbReference type="InterPro" id="IPR013785">
    <property type="entry name" value="Aldolase_TIM"/>
</dbReference>
<dbReference type="PIRSF" id="PIRSF006429">
    <property type="entry name" value="GOGAT_lg_2"/>
    <property type="match status" value="1"/>
</dbReference>
<dbReference type="GO" id="GO:0015930">
    <property type="term" value="F:glutamate synthase activity"/>
    <property type="evidence" value="ECO:0007669"/>
    <property type="project" value="InterPro"/>
</dbReference>
<organism evidence="3 5">
    <name type="scientific">Plasmodiophora brassicae</name>
    <name type="common">Clubroot disease agent</name>
    <dbReference type="NCBI Taxonomy" id="37360"/>
    <lineage>
        <taxon>Eukaryota</taxon>
        <taxon>Sar</taxon>
        <taxon>Rhizaria</taxon>
        <taxon>Endomyxa</taxon>
        <taxon>Phytomyxea</taxon>
        <taxon>Plasmodiophorida</taxon>
        <taxon>Plasmodiophoridae</taxon>
        <taxon>Plasmodiophora</taxon>
    </lineage>
</organism>
<dbReference type="EMBL" id="CDSF01000133">
    <property type="protein sequence ID" value="CEP02648.1"/>
    <property type="molecule type" value="Genomic_DNA"/>
</dbReference>
<dbReference type="InterPro" id="IPR024188">
    <property type="entry name" value="GltB"/>
</dbReference>
<evidence type="ECO:0000313" key="5">
    <source>
        <dbReference type="Proteomes" id="UP000039324"/>
    </source>
</evidence>
<dbReference type="PANTHER" id="PTHR43819">
    <property type="entry name" value="ARCHAEAL-TYPE GLUTAMATE SYNTHASE [NADPH]"/>
    <property type="match status" value="1"/>
</dbReference>
<keyword evidence="4" id="KW-0496">Mitochondrion</keyword>
<dbReference type="Proteomes" id="UP000039324">
    <property type="component" value="Unassembled WGS sequence"/>
</dbReference>
<dbReference type="InterPro" id="IPR027283">
    <property type="entry name" value="YerD"/>
</dbReference>
<keyword evidence="5" id="KW-1185">Reference proteome</keyword>
<dbReference type="Pfam" id="PF01645">
    <property type="entry name" value="Glu_synthase"/>
    <property type="match status" value="1"/>
</dbReference>
<dbReference type="STRING" id="37360.A0A0G4J4Y0"/>
<evidence type="ECO:0000259" key="2">
    <source>
        <dbReference type="Pfam" id="PF01645"/>
    </source>
</evidence>
<dbReference type="OMA" id="CIGHPWE"/>
<evidence type="ECO:0000313" key="6">
    <source>
        <dbReference type="Proteomes" id="UP000290189"/>
    </source>
</evidence>
<accession>A0A0G4J4Y0</accession>
<gene>
    <name evidence="3" type="ORF">PBRA_002615</name>
    <name evidence="4" type="ORF">PLBR_LOCUS1991</name>
</gene>